<comment type="subcellular location">
    <subcellularLocation>
        <location evidence="1">Secreted</location>
    </subcellularLocation>
</comment>
<evidence type="ECO:0000256" key="5">
    <source>
        <dbReference type="ARBA" id="ARBA00022729"/>
    </source>
</evidence>
<dbReference type="Proteomes" id="UP000249757">
    <property type="component" value="Unassembled WGS sequence"/>
</dbReference>
<dbReference type="SUPFAM" id="SSF53474">
    <property type="entry name" value="alpha/beta-Hydrolases"/>
    <property type="match status" value="1"/>
</dbReference>
<dbReference type="GO" id="GO:0045493">
    <property type="term" value="P:xylan catabolic process"/>
    <property type="evidence" value="ECO:0007669"/>
    <property type="project" value="UniProtKB-KW"/>
</dbReference>
<dbReference type="InterPro" id="IPR043595">
    <property type="entry name" value="FaeB/C/D"/>
</dbReference>
<dbReference type="GO" id="GO:0030600">
    <property type="term" value="F:feruloyl esterase activity"/>
    <property type="evidence" value="ECO:0007669"/>
    <property type="project" value="UniProtKB-EC"/>
</dbReference>
<organism evidence="12 13">
    <name type="scientific">Pyrenophora tritici-repentis</name>
    <dbReference type="NCBI Taxonomy" id="45151"/>
    <lineage>
        <taxon>Eukaryota</taxon>
        <taxon>Fungi</taxon>
        <taxon>Dikarya</taxon>
        <taxon>Ascomycota</taxon>
        <taxon>Pezizomycotina</taxon>
        <taxon>Dothideomycetes</taxon>
        <taxon>Pleosporomycetidae</taxon>
        <taxon>Pleosporales</taxon>
        <taxon>Pleosporineae</taxon>
        <taxon>Pleosporaceae</taxon>
        <taxon>Pyrenophora</taxon>
    </lineage>
</organism>
<feature type="region of interest" description="Disordered" evidence="10">
    <location>
        <begin position="453"/>
        <end position="530"/>
    </location>
</feature>
<sequence length="849" mass="92879">MLCFHTPLLLVAAANAVIAASSDGCGKPLPDKVHLDESVNLSLESDSGITPRKYRLHIPASYDTSSPVPLILSFHGRGKDAEYQEALSQFSNATYGFQGISVYPEGIPNTKGTQQWQGDPDAPASINDVTFTLELLDHIQSRYCIDTSRIYATGKSNGGGFTGVLACDATATTRIAAFAPVSGAFYLDANQQPMPCNPSRKPIPLIDFHGWHDKTIPYGGGINTRGNANSTSIVAYMDDWAKRDGFEVAANTTSYLCSGNMRVTSLTERMTSPVHPGYRQAMAWTPTLQSYEEYLQTSAAYYTTYRGLIRNQDGSFGGFIRNPQPVHMIGGYWIFRYKKDEQRAHARGIWEPEQILMETELSQSNYEDIEIRWMRGYNDPNAIMALAGTASWHLGAISEIRHLLGWPMSSRDHTPIYPSGTDARLKRYWDEKYALLHPQLLVAPTPITPALPANSSAPEFPQTAISTGFPKSVPTHEPEAANHTATSSPLALEGEASRTLSPTTSTSRSGPDDQSCYHQPTTHRAAWHDQVTPNGIRESVRQISPADVPEQIEYEDDWETDSSGTYIERETDAHTGPDVLAGVHPSLCEGTRTNADASDSTHLLTEFDAPTNVEGPTSVNAPTHQDVPSDTDLPFNATATTDAEAIANDAHTEVEAHVHANVSDTGIVSTNTSIVTTAAASEDSTPPPDTKVPMNAQVCIHAMAPTDANISSHAHVPTSAKPVTGAKINTDNISEELRTYMEDLKNLPCMDCGKLDSHTVDCHLGNNPTILDYRVLADAVERFDPGPWKAHFDPFPAREPEDTATQIRGMADIIRNEDSYRDNVELHHLPDHLMIILWAFTVSGQVIEE</sequence>
<evidence type="ECO:0000256" key="4">
    <source>
        <dbReference type="ARBA" id="ARBA00022651"/>
    </source>
</evidence>
<keyword evidence="7" id="KW-0119">Carbohydrate metabolism</keyword>
<reference evidence="13" key="1">
    <citation type="journal article" date="2022" name="Microb. Genom.">
        <title>A global pangenome for the wheat fungal pathogen Pyrenophora tritici-repentis and prediction of effector protein structural homology.</title>
        <authorList>
            <person name="Moolhuijzen P.M."/>
            <person name="See P.T."/>
            <person name="Shi G."/>
            <person name="Powell H.R."/>
            <person name="Cockram J."/>
            <person name="Jorgensen L.N."/>
            <person name="Benslimane H."/>
            <person name="Strelkov S.E."/>
            <person name="Turner J."/>
            <person name="Liu Z."/>
            <person name="Moffat C.S."/>
        </authorList>
    </citation>
    <scope>NUCLEOTIDE SEQUENCE [LARGE SCALE GENOMIC DNA]</scope>
</reference>
<feature type="signal peptide" evidence="11">
    <location>
        <begin position="1"/>
        <end position="19"/>
    </location>
</feature>
<accession>A0A922NP36</accession>
<feature type="compositionally biased region" description="Low complexity" evidence="10">
    <location>
        <begin position="497"/>
        <end position="509"/>
    </location>
</feature>
<evidence type="ECO:0000256" key="2">
    <source>
        <dbReference type="ARBA" id="ARBA00013091"/>
    </source>
</evidence>
<evidence type="ECO:0000256" key="8">
    <source>
        <dbReference type="ARBA" id="ARBA00023326"/>
    </source>
</evidence>
<dbReference type="AlphaFoldDB" id="A0A922NP36"/>
<keyword evidence="3" id="KW-0964">Secreted</keyword>
<dbReference type="PANTHER" id="PTHR38050">
    <property type="match status" value="1"/>
</dbReference>
<feature type="chain" id="PRO_5037965216" description="feruloyl esterase" evidence="11">
    <location>
        <begin position="20"/>
        <end position="849"/>
    </location>
</feature>
<evidence type="ECO:0000256" key="7">
    <source>
        <dbReference type="ARBA" id="ARBA00023277"/>
    </source>
</evidence>
<dbReference type="PANTHER" id="PTHR38050:SF2">
    <property type="entry name" value="FERULOYL ESTERASE C-RELATED"/>
    <property type="match status" value="1"/>
</dbReference>
<protein>
    <recommendedName>
        <fullName evidence="2">feruloyl esterase</fullName>
        <ecNumber evidence="2">3.1.1.73</ecNumber>
    </recommendedName>
</protein>
<keyword evidence="13" id="KW-1185">Reference proteome</keyword>
<keyword evidence="8" id="KW-0624">Polysaccharide degradation</keyword>
<evidence type="ECO:0000256" key="11">
    <source>
        <dbReference type="SAM" id="SignalP"/>
    </source>
</evidence>
<evidence type="ECO:0000256" key="9">
    <source>
        <dbReference type="ARBA" id="ARBA00034075"/>
    </source>
</evidence>
<evidence type="ECO:0000313" key="12">
    <source>
        <dbReference type="EMBL" id="KAI1520503.1"/>
    </source>
</evidence>
<dbReference type="EC" id="3.1.1.73" evidence="2"/>
<comment type="caution">
    <text evidence="12">The sequence shown here is derived from an EMBL/GenBank/DDBJ whole genome shotgun (WGS) entry which is preliminary data.</text>
</comment>
<proteinExistence type="predicted"/>
<name>A0A922NP36_9PLEO</name>
<keyword evidence="4" id="KW-0858">Xylan degradation</keyword>
<dbReference type="Gene3D" id="3.40.50.1820">
    <property type="entry name" value="alpha/beta hydrolase"/>
    <property type="match status" value="1"/>
</dbReference>
<evidence type="ECO:0000256" key="1">
    <source>
        <dbReference type="ARBA" id="ARBA00004613"/>
    </source>
</evidence>
<dbReference type="InterPro" id="IPR029058">
    <property type="entry name" value="AB_hydrolase_fold"/>
</dbReference>
<evidence type="ECO:0000313" key="13">
    <source>
        <dbReference type="Proteomes" id="UP000249757"/>
    </source>
</evidence>
<keyword evidence="5 11" id="KW-0732">Signal</keyword>
<evidence type="ECO:0000256" key="3">
    <source>
        <dbReference type="ARBA" id="ARBA00022525"/>
    </source>
</evidence>
<dbReference type="EMBL" id="NRDI02000001">
    <property type="protein sequence ID" value="KAI1520503.1"/>
    <property type="molecule type" value="Genomic_DNA"/>
</dbReference>
<keyword evidence="6" id="KW-0378">Hydrolase</keyword>
<dbReference type="GO" id="GO:0005576">
    <property type="term" value="C:extracellular region"/>
    <property type="evidence" value="ECO:0007669"/>
    <property type="project" value="UniProtKB-SubCell"/>
</dbReference>
<comment type="catalytic activity">
    <reaction evidence="9">
        <text>feruloyl-polysaccharide + H2O = ferulate + polysaccharide.</text>
        <dbReference type="EC" id="3.1.1.73"/>
    </reaction>
</comment>
<evidence type="ECO:0000256" key="10">
    <source>
        <dbReference type="SAM" id="MobiDB-lite"/>
    </source>
</evidence>
<evidence type="ECO:0000256" key="6">
    <source>
        <dbReference type="ARBA" id="ARBA00022801"/>
    </source>
</evidence>
<gene>
    <name evidence="12" type="ORF">Ptr86124_000871</name>
</gene>